<dbReference type="PROSITE" id="PS50878">
    <property type="entry name" value="RT_POL"/>
    <property type="match status" value="1"/>
</dbReference>
<proteinExistence type="predicted"/>
<dbReference type="CDD" id="cd01650">
    <property type="entry name" value="RT_nLTR_like"/>
    <property type="match status" value="1"/>
</dbReference>
<dbReference type="InterPro" id="IPR000477">
    <property type="entry name" value="RT_dom"/>
</dbReference>
<protein>
    <recommendedName>
        <fullName evidence="1">Reverse transcriptase domain-containing protein</fullName>
    </recommendedName>
</protein>
<dbReference type="EMBL" id="LN718684">
    <property type="protein sequence ID" value="CEP06792.1"/>
    <property type="molecule type" value="Genomic_DNA"/>
</dbReference>
<dbReference type="STRING" id="35722.A0A0B7MNT9"/>
<organism evidence="2 3">
    <name type="scientific">Parasitella parasitica</name>
    <dbReference type="NCBI Taxonomy" id="35722"/>
    <lineage>
        <taxon>Eukaryota</taxon>
        <taxon>Fungi</taxon>
        <taxon>Fungi incertae sedis</taxon>
        <taxon>Mucoromycota</taxon>
        <taxon>Mucoromycotina</taxon>
        <taxon>Mucoromycetes</taxon>
        <taxon>Mucorales</taxon>
        <taxon>Mucorineae</taxon>
        <taxon>Mucoraceae</taxon>
        <taxon>Parasitella</taxon>
    </lineage>
</organism>
<evidence type="ECO:0000259" key="1">
    <source>
        <dbReference type="PROSITE" id="PS50878"/>
    </source>
</evidence>
<dbReference type="Pfam" id="PF00078">
    <property type="entry name" value="RVT_1"/>
    <property type="match status" value="1"/>
</dbReference>
<dbReference type="InterPro" id="IPR043502">
    <property type="entry name" value="DNA/RNA_pol_sf"/>
</dbReference>
<dbReference type="Proteomes" id="UP000054107">
    <property type="component" value="Unassembled WGS sequence"/>
</dbReference>
<reference evidence="2 3" key="1">
    <citation type="submission" date="2014-09" db="EMBL/GenBank/DDBJ databases">
        <authorList>
            <person name="Ellenberger Sabrina"/>
        </authorList>
    </citation>
    <scope>NUCLEOTIDE SEQUENCE [LARGE SCALE GENOMIC DNA]</scope>
    <source>
        <strain evidence="2 3">CBS 412.66</strain>
    </source>
</reference>
<dbReference type="SUPFAM" id="SSF56672">
    <property type="entry name" value="DNA/RNA polymerases"/>
    <property type="match status" value="1"/>
</dbReference>
<evidence type="ECO:0000313" key="2">
    <source>
        <dbReference type="EMBL" id="CEP06792.1"/>
    </source>
</evidence>
<dbReference type="PANTHER" id="PTHR31635:SF196">
    <property type="entry name" value="REVERSE TRANSCRIPTASE DOMAIN-CONTAINING PROTEIN-RELATED"/>
    <property type="match status" value="1"/>
</dbReference>
<name>A0A0B7MNT9_9FUNG</name>
<dbReference type="AlphaFoldDB" id="A0A0B7MNT9"/>
<dbReference type="PANTHER" id="PTHR31635">
    <property type="entry name" value="REVERSE TRANSCRIPTASE DOMAIN-CONTAINING PROTEIN-RELATED"/>
    <property type="match status" value="1"/>
</dbReference>
<feature type="non-terminal residue" evidence="2">
    <location>
        <position position="593"/>
    </location>
</feature>
<gene>
    <name evidence="2" type="primary">PARPA_00029.1 scaffold 134</name>
</gene>
<evidence type="ECO:0000313" key="3">
    <source>
        <dbReference type="Proteomes" id="UP000054107"/>
    </source>
</evidence>
<feature type="domain" description="Reverse transcriptase" evidence="1">
    <location>
        <begin position="70"/>
        <end position="339"/>
    </location>
</feature>
<accession>A0A0B7MNT9</accession>
<dbReference type="OrthoDB" id="2287159at2759"/>
<keyword evidence="3" id="KW-1185">Reference proteome</keyword>
<sequence>MKLYKLPLRLLDSTFESLSDPFRPSDLLHGASRSLTKSSPPGMDGLPYEILSLLCSHPDTLKLALRVYNEALSSSIFPHSWQETCLILLPKKGDLSQLKNWRLISSLINTDSKIFTRLINYRLMTHLVSKISTDQMGFMPHRFIGKQGIIPPCVQEIAIKTGSSTIGLLLDQEKAYDHFHLDYLRACMAAFNIPLTLINAIINLFSSTASTVNVSGFLSPSFQQGRGLRQGDPLSPLLFNIAFDPLLRAINNHHNITGFHLPIETNQPMTPSSPYPKEVLAYADDTLVFLRNPTEPKRYPYMATHINIGYPSFTTTVFIPHSWHDNTSTQPPTYLGYAICSNAIQRANFATSTIAMLRSYCQLRSSRSLSYRGRVTVINSFLLSKLWHVMRLFTFSQPEIKQLQQVAASFINKGAKLTRFSFDFLTKPIKQDGLKLLDPATQAQALHWRWVYPLLHPQQASPTLMPSLPVLRFTLDYVLSSSQYPSYHWSLCCSLPVAQSSLVDLVQYATSSDQSIHYHKTFISAMQLCPHVSTFPSWSSLFIPSPLPIHCHQPFNHPVQSFSNIPPFDISRVLIFSSSSTTPPYTWNFTTTH</sequence>